<dbReference type="InterPro" id="IPR000792">
    <property type="entry name" value="Tscrpt_reg_LuxR_C"/>
</dbReference>
<dbReference type="Gene3D" id="1.10.10.10">
    <property type="entry name" value="Winged helix-like DNA-binding domain superfamily/Winged helix DNA-binding domain"/>
    <property type="match status" value="1"/>
</dbReference>
<dbReference type="InterPro" id="IPR036388">
    <property type="entry name" value="WH-like_DNA-bd_sf"/>
</dbReference>
<keyword evidence="3" id="KW-1185">Reference proteome</keyword>
<feature type="domain" description="HTH luxR-type" evidence="1">
    <location>
        <begin position="65"/>
        <end position="109"/>
    </location>
</feature>
<protein>
    <submittedName>
        <fullName evidence="2">LuxR C-terminal-related transcriptional regulator</fullName>
    </submittedName>
</protein>
<organism evidence="2 3">
    <name type="scientific">Polaribacter ponticola</name>
    <dbReference type="NCBI Taxonomy" id="2978475"/>
    <lineage>
        <taxon>Bacteria</taxon>
        <taxon>Pseudomonadati</taxon>
        <taxon>Bacteroidota</taxon>
        <taxon>Flavobacteriia</taxon>
        <taxon>Flavobacteriales</taxon>
        <taxon>Flavobacteriaceae</taxon>
    </lineage>
</organism>
<proteinExistence type="predicted"/>
<dbReference type="RefSeq" id="WP_274270261.1">
    <property type="nucleotide sequence ID" value="NZ_JAOSLC020000003.1"/>
</dbReference>
<evidence type="ECO:0000259" key="1">
    <source>
        <dbReference type="PROSITE" id="PS50043"/>
    </source>
</evidence>
<evidence type="ECO:0000313" key="3">
    <source>
        <dbReference type="Proteomes" id="UP001151478"/>
    </source>
</evidence>
<dbReference type="EMBL" id="JAOSLC020000003">
    <property type="protein sequence ID" value="MDD7913915.1"/>
    <property type="molecule type" value="Genomic_DNA"/>
</dbReference>
<dbReference type="SUPFAM" id="SSF46894">
    <property type="entry name" value="C-terminal effector domain of the bipartite response regulators"/>
    <property type="match status" value="1"/>
</dbReference>
<dbReference type="Proteomes" id="UP001151478">
    <property type="component" value="Unassembled WGS sequence"/>
</dbReference>
<sequence>MGVKKLYDYTTLKPIDNKYRIDDKEIPINLIEDFLRFYNLGLEDLTELAKFSKNLLLEKQFIKNNTAKFNTLTNKEVEVFNLVVNGYSSKEIGELLFIEATTVGCHRKK</sequence>
<dbReference type="PROSITE" id="PS50043">
    <property type="entry name" value="HTH_LUXR_2"/>
    <property type="match status" value="1"/>
</dbReference>
<dbReference type="Pfam" id="PF00196">
    <property type="entry name" value="GerE"/>
    <property type="match status" value="1"/>
</dbReference>
<comment type="caution">
    <text evidence="2">The sequence shown here is derived from an EMBL/GenBank/DDBJ whole genome shotgun (WGS) entry which is preliminary data.</text>
</comment>
<name>A0ABT5S741_9FLAO</name>
<evidence type="ECO:0000313" key="2">
    <source>
        <dbReference type="EMBL" id="MDD7913915.1"/>
    </source>
</evidence>
<dbReference type="InterPro" id="IPR016032">
    <property type="entry name" value="Sig_transdc_resp-reg_C-effctor"/>
</dbReference>
<dbReference type="PRINTS" id="PR00038">
    <property type="entry name" value="HTHLUXR"/>
</dbReference>
<reference evidence="2" key="1">
    <citation type="submission" date="2023-02" db="EMBL/GenBank/DDBJ databases">
        <title>Polaribacter ponticola sp. nov., isolated from seawater.</title>
        <authorList>
            <person name="Baek J.H."/>
            <person name="Kim J.M."/>
            <person name="Choi D.G."/>
            <person name="Jeon C.O."/>
        </authorList>
    </citation>
    <scope>NUCLEOTIDE SEQUENCE</scope>
    <source>
        <strain evidence="2">MSW5</strain>
    </source>
</reference>
<gene>
    <name evidence="2" type="ORF">N5A56_005515</name>
</gene>
<accession>A0ABT5S741</accession>